<reference evidence="1" key="1">
    <citation type="submission" date="2022-06" db="EMBL/GenBank/DDBJ databases">
        <title>Whole genome shotgun sequencing (WGS) of Rathayibacter sp. ZW T2_19, isolated from stored onions (Allium cepa).</title>
        <authorList>
            <person name="Stoll D.A."/>
            <person name="Huch M."/>
        </authorList>
    </citation>
    <scope>NUCLEOTIDE SEQUENCE</scope>
    <source>
        <strain evidence="1">ZW T2_19</strain>
    </source>
</reference>
<proteinExistence type="predicted"/>
<keyword evidence="2" id="KW-1185">Reference proteome</keyword>
<dbReference type="InterPro" id="IPR054817">
    <property type="entry name" value="Glycosyl_F510_1955-like"/>
</dbReference>
<name>A0A9X2DVX2_9MICO</name>
<dbReference type="EMBL" id="JAMRYM010000003">
    <property type="protein sequence ID" value="MCM6761181.1"/>
    <property type="molecule type" value="Genomic_DNA"/>
</dbReference>
<dbReference type="PROSITE" id="PS51257">
    <property type="entry name" value="PROKAR_LIPOPROTEIN"/>
    <property type="match status" value="1"/>
</dbReference>
<comment type="caution">
    <text evidence="1">The sequence shown here is derived from an EMBL/GenBank/DDBJ whole genome shotgun (WGS) entry which is preliminary data.</text>
</comment>
<dbReference type="Proteomes" id="UP001155240">
    <property type="component" value="Unassembled WGS sequence"/>
</dbReference>
<protein>
    <recommendedName>
        <fullName evidence="3">Exo-alpha-sialidase</fullName>
    </recommendedName>
</protein>
<evidence type="ECO:0000313" key="1">
    <source>
        <dbReference type="EMBL" id="MCM6761181.1"/>
    </source>
</evidence>
<dbReference type="RefSeq" id="WP_251943167.1">
    <property type="nucleotide sequence ID" value="NZ_JAMRYM010000003.1"/>
</dbReference>
<dbReference type="SUPFAM" id="SSF110296">
    <property type="entry name" value="Oligoxyloglucan reducing end-specific cellobiohydrolase"/>
    <property type="match status" value="1"/>
</dbReference>
<evidence type="ECO:0008006" key="3">
    <source>
        <dbReference type="Google" id="ProtNLM"/>
    </source>
</evidence>
<accession>A0A9X2DVX2</accession>
<dbReference type="Gene3D" id="2.130.10.10">
    <property type="entry name" value="YVTN repeat-like/Quinoprotein amine dehydrogenase"/>
    <property type="match status" value="1"/>
</dbReference>
<evidence type="ECO:0000313" key="2">
    <source>
        <dbReference type="Proteomes" id="UP001155240"/>
    </source>
</evidence>
<organism evidence="1 2">
    <name type="scientific">Rathayibacter rubneri</name>
    <dbReference type="NCBI Taxonomy" id="2950106"/>
    <lineage>
        <taxon>Bacteria</taxon>
        <taxon>Bacillati</taxon>
        <taxon>Actinomycetota</taxon>
        <taxon>Actinomycetes</taxon>
        <taxon>Micrococcales</taxon>
        <taxon>Microbacteriaceae</taxon>
        <taxon>Rathayibacter</taxon>
    </lineage>
</organism>
<dbReference type="AlphaFoldDB" id="A0A9X2DVX2"/>
<dbReference type="NCBIfam" id="NF045728">
    <property type="entry name" value="glycosyl_F510_1955"/>
    <property type="match status" value="1"/>
</dbReference>
<gene>
    <name evidence="1" type="ORF">NB037_02000</name>
</gene>
<dbReference type="InterPro" id="IPR015943">
    <property type="entry name" value="WD40/YVTN_repeat-like_dom_sf"/>
</dbReference>
<sequence>MADHPHRPYRRYRPAIAVGAVTVALLTGCATPDRAETGALVAAPSGLEHVHGLGWDPATGLTYAAAHSGVWVIPTDTLPDTYPTTGAGAPSGEGPIGGRAQDTMGFTITPEGVFYASGHPDPADDSAPGPNLGLIRSTDAAATWEPLSLSGETDFHDLTTVALTDTATRVYGYDATGGVILRSDDSGATWTPAAQVPLRDLSADPERPDRVFATTETGVQVSDDAAVTFRPVSGAPALFLVDSSAGGELVGVDVDGILWTGTLEGSWRSHGQVEGTPEAFALVDGEEQWVLAADERGVVASGDYGRTWTVLRPSS</sequence>